<keyword evidence="3" id="KW-1185">Reference proteome</keyword>
<proteinExistence type="predicted"/>
<dbReference type="EMBL" id="SEYY01002692">
    <property type="protein sequence ID" value="KAB7504640.1"/>
    <property type="molecule type" value="Genomic_DNA"/>
</dbReference>
<comment type="caution">
    <text evidence="2">The sequence shown here is derived from an EMBL/GenBank/DDBJ whole genome shotgun (WGS) entry which is preliminary data.</text>
</comment>
<sequence length="257" mass="27794">MKYWKSVEKLRIIHDVVLSNILHFMLKYFKREQQEKCEGGRVNPALVNELKALRSHRTQLESHLISLQDSRKSLLGQLEGLMKLLKTSTHSQPQNNQSVPNAPPPLPPKNSSSTFFSTDSTPPSQSLKSSHAHSSVATMGSVPSLPSTNGGGNRSAPPTPSHTNHYSSLDSIPTDNLGSSGFSSLRSSCFGSLGHQGSLGHNTGSLGHKGSLGHSTGSLGHNQGLFGQKSSLSNQRIQNEDDQDGDLSPESRRRKIT</sequence>
<feature type="region of interest" description="Disordered" evidence="1">
    <location>
        <begin position="88"/>
        <end position="172"/>
    </location>
</feature>
<dbReference type="GO" id="GO:0045202">
    <property type="term" value="C:synapse"/>
    <property type="evidence" value="ECO:0007669"/>
    <property type="project" value="TreeGrafter"/>
</dbReference>
<organism evidence="2 3">
    <name type="scientific">Armadillidium nasatum</name>
    <dbReference type="NCBI Taxonomy" id="96803"/>
    <lineage>
        <taxon>Eukaryota</taxon>
        <taxon>Metazoa</taxon>
        <taxon>Ecdysozoa</taxon>
        <taxon>Arthropoda</taxon>
        <taxon>Crustacea</taxon>
        <taxon>Multicrustacea</taxon>
        <taxon>Malacostraca</taxon>
        <taxon>Eumalacostraca</taxon>
        <taxon>Peracarida</taxon>
        <taxon>Isopoda</taxon>
        <taxon>Oniscidea</taxon>
        <taxon>Crinocheta</taxon>
        <taxon>Armadillidiidae</taxon>
        <taxon>Armadillidium</taxon>
    </lineage>
</organism>
<name>A0A5N5TI83_9CRUS</name>
<feature type="compositionally biased region" description="Polar residues" evidence="1">
    <location>
        <begin position="228"/>
        <end position="237"/>
    </location>
</feature>
<evidence type="ECO:0000313" key="3">
    <source>
        <dbReference type="Proteomes" id="UP000326759"/>
    </source>
</evidence>
<feature type="compositionally biased region" description="Polar residues" evidence="1">
    <location>
        <begin position="161"/>
        <end position="172"/>
    </location>
</feature>
<feature type="compositionally biased region" description="Low complexity" evidence="1">
    <location>
        <begin position="109"/>
        <end position="135"/>
    </location>
</feature>
<evidence type="ECO:0000313" key="2">
    <source>
        <dbReference type="EMBL" id="KAB7504640.1"/>
    </source>
</evidence>
<feature type="compositionally biased region" description="Low complexity" evidence="1">
    <location>
        <begin position="203"/>
        <end position="221"/>
    </location>
</feature>
<evidence type="ECO:0000256" key="1">
    <source>
        <dbReference type="SAM" id="MobiDB-lite"/>
    </source>
</evidence>
<dbReference type="PANTHER" id="PTHR12268">
    <property type="entry name" value="E3 UBIQUITIN-PROTEIN LIGASE KCMF1"/>
    <property type="match status" value="1"/>
</dbReference>
<protein>
    <submittedName>
        <fullName evidence="2">Dystrobrevin alpha</fullName>
    </submittedName>
</protein>
<dbReference type="PANTHER" id="PTHR12268:SF27">
    <property type="entry name" value="DYSTROBREVIN, ISOFORM F"/>
    <property type="match status" value="1"/>
</dbReference>
<dbReference type="GO" id="GO:0099536">
    <property type="term" value="P:synaptic signaling"/>
    <property type="evidence" value="ECO:0007669"/>
    <property type="project" value="TreeGrafter"/>
</dbReference>
<gene>
    <name evidence="2" type="primary">DTNA</name>
    <name evidence="2" type="ORF">Anas_03744</name>
</gene>
<dbReference type="GO" id="GO:0005886">
    <property type="term" value="C:plasma membrane"/>
    <property type="evidence" value="ECO:0007669"/>
    <property type="project" value="TreeGrafter"/>
</dbReference>
<feature type="region of interest" description="Disordered" evidence="1">
    <location>
        <begin position="201"/>
        <end position="257"/>
    </location>
</feature>
<accession>A0A5N5TI83</accession>
<dbReference type="InterPro" id="IPR050774">
    <property type="entry name" value="KCMF1/Dystrophin"/>
</dbReference>
<dbReference type="Proteomes" id="UP000326759">
    <property type="component" value="Unassembled WGS sequence"/>
</dbReference>
<dbReference type="AlphaFoldDB" id="A0A5N5TI83"/>
<dbReference type="OrthoDB" id="6019271at2759"/>
<reference evidence="2 3" key="1">
    <citation type="journal article" date="2019" name="PLoS Biol.">
        <title>Sex chromosomes control vertical transmission of feminizing Wolbachia symbionts in an isopod.</title>
        <authorList>
            <person name="Becking T."/>
            <person name="Chebbi M.A."/>
            <person name="Giraud I."/>
            <person name="Moumen B."/>
            <person name="Laverre T."/>
            <person name="Caubet Y."/>
            <person name="Peccoud J."/>
            <person name="Gilbert C."/>
            <person name="Cordaux R."/>
        </authorList>
    </citation>
    <scope>NUCLEOTIDE SEQUENCE [LARGE SCALE GENOMIC DNA]</scope>
    <source>
        <strain evidence="2">ANa2</strain>
        <tissue evidence="2">Whole body excluding digestive tract and cuticle</tissue>
    </source>
</reference>